<name>A0A6J1W4M9_9SAUR</name>
<dbReference type="Proteomes" id="UP000504612">
    <property type="component" value="Unplaced"/>
</dbReference>
<proteinExistence type="predicted"/>
<dbReference type="RefSeq" id="XP_026550277.1">
    <property type="nucleotide sequence ID" value="XM_026694492.1"/>
</dbReference>
<accession>A0A6J1W4M9</accession>
<dbReference type="GeneID" id="113432324"/>
<organism evidence="2 3">
    <name type="scientific">Notechis scutatus</name>
    <name type="common">mainland tiger snake</name>
    <dbReference type="NCBI Taxonomy" id="8663"/>
    <lineage>
        <taxon>Eukaryota</taxon>
        <taxon>Metazoa</taxon>
        <taxon>Chordata</taxon>
        <taxon>Craniata</taxon>
        <taxon>Vertebrata</taxon>
        <taxon>Euteleostomi</taxon>
        <taxon>Lepidosauria</taxon>
        <taxon>Squamata</taxon>
        <taxon>Bifurcata</taxon>
        <taxon>Unidentata</taxon>
        <taxon>Episquamata</taxon>
        <taxon>Toxicofera</taxon>
        <taxon>Serpentes</taxon>
        <taxon>Colubroidea</taxon>
        <taxon>Elapidae</taxon>
        <taxon>Hydrophiinae</taxon>
        <taxon>Notechis</taxon>
    </lineage>
</organism>
<gene>
    <name evidence="3" type="primary">LOC113432324</name>
</gene>
<dbReference type="KEGG" id="nss:113432324"/>
<evidence type="ECO:0000313" key="3">
    <source>
        <dbReference type="RefSeq" id="XP_026550277.1"/>
    </source>
</evidence>
<evidence type="ECO:0000313" key="2">
    <source>
        <dbReference type="Proteomes" id="UP000504612"/>
    </source>
</evidence>
<protein>
    <submittedName>
        <fullName evidence="3">DBH-like monooxygenase protein 2</fullName>
    </submittedName>
</protein>
<dbReference type="AlphaFoldDB" id="A0A6J1W4M9"/>
<evidence type="ECO:0000256" key="1">
    <source>
        <dbReference type="SAM" id="MobiDB-lite"/>
    </source>
</evidence>
<feature type="region of interest" description="Disordered" evidence="1">
    <location>
        <begin position="47"/>
        <end position="88"/>
    </location>
</feature>
<keyword evidence="2" id="KW-1185">Reference proteome</keyword>
<reference evidence="3" key="1">
    <citation type="submission" date="2025-08" db="UniProtKB">
        <authorList>
            <consortium name="RefSeq"/>
        </authorList>
    </citation>
    <scope>IDENTIFICATION</scope>
</reference>
<sequence>MMAINSVQWDNETVKKAEKACKEAPQIVSIKTIDEVIANETGFIRDIEVPEPPPCKLSPRDMTTIPPPQEHTEYKATPDVASKAVSTS</sequence>